<comment type="function">
    <text evidence="4">Methyltransferase required for the conversion of 2-phytyl-1,4-beta-naphthoquinol to phylloquinol.</text>
</comment>
<keyword evidence="1 4" id="KW-0489">Methyltransferase</keyword>
<dbReference type="RefSeq" id="WP_330482028.1">
    <property type="nucleotide sequence ID" value="NZ_JAZBJZ010000005.1"/>
</dbReference>
<dbReference type="HAMAP" id="MF_01813">
    <property type="entry name" value="MenG_UbiE_methyltr"/>
    <property type="match status" value="1"/>
</dbReference>
<dbReference type="InterPro" id="IPR032904">
    <property type="entry name" value="MenG"/>
</dbReference>
<evidence type="ECO:0000313" key="6">
    <source>
        <dbReference type="Proteomes" id="UP001333818"/>
    </source>
</evidence>
<keyword evidence="6" id="KW-1185">Reference proteome</keyword>
<dbReference type="NCBIfam" id="NF001244">
    <property type="entry name" value="PRK00216.1-5"/>
    <property type="match status" value="1"/>
</dbReference>
<dbReference type="InterPro" id="IPR029063">
    <property type="entry name" value="SAM-dependent_MTases_sf"/>
</dbReference>
<dbReference type="EMBL" id="JAZBJZ010000005">
    <property type="protein sequence ID" value="MEE3715604.1"/>
    <property type="molecule type" value="Genomic_DNA"/>
</dbReference>
<dbReference type="PROSITE" id="PS51608">
    <property type="entry name" value="SAM_MT_UBIE"/>
    <property type="match status" value="1"/>
</dbReference>
<evidence type="ECO:0000256" key="1">
    <source>
        <dbReference type="ARBA" id="ARBA00022603"/>
    </source>
</evidence>
<gene>
    <name evidence="5" type="primary">ubiE</name>
    <name evidence="4" type="synonym">menG</name>
    <name evidence="5" type="ORF">V2H45_02465</name>
</gene>
<accession>A0AAW9PVL4</accession>
<sequence length="242" mass="26673">MSSFTSQPNAPNSTSATEVRQIFNRIAPIYDRLNDWLSLGQHRIWKKMAVSWGNPQLGQTWLDLCCGSGDVAALLARRVAPTGHVFGVDFSKELLAIAAQKHLPSLQKSITWQEGDALALDFADATFDGATIAYGLRNVIDIPKCFAELHRVLKSGANVAILDFHRPSDPTLVKFQEFYLANIVVPMAKQQNVEADYAYIAPSIERFPIGSEQVKLAKNAGFSQATHYPIVNGMMGILVLQK</sequence>
<organism evidence="5 6">
    <name type="scientific">Tumidithrix elongata BACA0141</name>
    <dbReference type="NCBI Taxonomy" id="2716417"/>
    <lineage>
        <taxon>Bacteria</taxon>
        <taxon>Bacillati</taxon>
        <taxon>Cyanobacteriota</taxon>
        <taxon>Cyanophyceae</taxon>
        <taxon>Pseudanabaenales</taxon>
        <taxon>Pseudanabaenaceae</taxon>
        <taxon>Tumidithrix</taxon>
        <taxon>Tumidithrix elongata</taxon>
    </lineage>
</organism>
<dbReference type="Gene3D" id="3.40.50.150">
    <property type="entry name" value="Vaccinia Virus protein VP39"/>
    <property type="match status" value="1"/>
</dbReference>
<dbReference type="Pfam" id="PF01209">
    <property type="entry name" value="Ubie_methyltran"/>
    <property type="match status" value="1"/>
</dbReference>
<dbReference type="PANTHER" id="PTHR43591:SF24">
    <property type="entry name" value="2-METHOXY-6-POLYPRENYL-1,4-BENZOQUINOL METHYLASE, MITOCHONDRIAL"/>
    <property type="match status" value="1"/>
</dbReference>
<dbReference type="PANTHER" id="PTHR43591">
    <property type="entry name" value="METHYLTRANSFERASE"/>
    <property type="match status" value="1"/>
</dbReference>
<evidence type="ECO:0000256" key="2">
    <source>
        <dbReference type="ARBA" id="ARBA00022679"/>
    </source>
</evidence>
<comment type="catalytic activity">
    <reaction evidence="4">
        <text>demethylphylloquinol + S-adenosyl-L-methionine = phylloquinol + S-adenosyl-L-homocysteine + H(+)</text>
        <dbReference type="Rhea" id="RHEA:40551"/>
        <dbReference type="ChEBI" id="CHEBI:15378"/>
        <dbReference type="ChEBI" id="CHEBI:28433"/>
        <dbReference type="ChEBI" id="CHEBI:57856"/>
        <dbReference type="ChEBI" id="CHEBI:59789"/>
        <dbReference type="ChEBI" id="CHEBI:87844"/>
        <dbReference type="EC" id="2.1.1.329"/>
    </reaction>
</comment>
<dbReference type="GO" id="GO:0032259">
    <property type="term" value="P:methylation"/>
    <property type="evidence" value="ECO:0007669"/>
    <property type="project" value="UniProtKB-KW"/>
</dbReference>
<keyword evidence="2 4" id="KW-0808">Transferase</keyword>
<dbReference type="EC" id="2.1.1.329" evidence="4"/>
<evidence type="ECO:0000256" key="3">
    <source>
        <dbReference type="ARBA" id="ARBA00022691"/>
    </source>
</evidence>
<comment type="similarity">
    <text evidence="4">Belongs to the class I-like SAM-binding methyltransferase superfamily. MenG/UbiE family.</text>
</comment>
<proteinExistence type="inferred from homology"/>
<dbReference type="HAMAP" id="MF_01982">
    <property type="entry name" value="MenG_phylloquinone_subfam"/>
    <property type="match status" value="1"/>
</dbReference>
<dbReference type="Proteomes" id="UP001333818">
    <property type="component" value="Unassembled WGS sequence"/>
</dbReference>
<dbReference type="GO" id="GO:0042372">
    <property type="term" value="P:phylloquinone biosynthetic process"/>
    <property type="evidence" value="ECO:0007669"/>
    <property type="project" value="UniProtKB-UniRule"/>
</dbReference>
<dbReference type="CDD" id="cd02440">
    <property type="entry name" value="AdoMet_MTases"/>
    <property type="match status" value="1"/>
</dbReference>
<comment type="pathway">
    <text evidence="4">Cofactor biosynthesis; phylloquinone biosynthesis.</text>
</comment>
<comment type="caution">
    <text evidence="5">The sequence shown here is derived from an EMBL/GenBank/DDBJ whole genome shotgun (WGS) entry which is preliminary data.</text>
</comment>
<name>A0AAW9PVL4_9CYAN</name>
<dbReference type="GO" id="GO:0052624">
    <property type="term" value="F:2-phytyl-1,4-naphthoquinone methyltransferase activity"/>
    <property type="evidence" value="ECO:0007669"/>
    <property type="project" value="UniProtKB-EC"/>
</dbReference>
<protein>
    <recommendedName>
        <fullName evidence="4">2-phytyl-1,4-naphtoquinone methyltransferase</fullName>
        <ecNumber evidence="4">2.1.1.329</ecNumber>
    </recommendedName>
    <alternativeName>
        <fullName evidence="4">Demethylphylloquinone methyltransferase</fullName>
    </alternativeName>
</protein>
<dbReference type="NCBIfam" id="TIGR01934">
    <property type="entry name" value="MenG_MenH_UbiE"/>
    <property type="match status" value="1"/>
</dbReference>
<dbReference type="SUPFAM" id="SSF53335">
    <property type="entry name" value="S-adenosyl-L-methionine-dependent methyltransferases"/>
    <property type="match status" value="1"/>
</dbReference>
<dbReference type="InterPro" id="IPR023576">
    <property type="entry name" value="UbiE/COQ5_MeTrFase_CS"/>
</dbReference>
<dbReference type="InterPro" id="IPR004033">
    <property type="entry name" value="UbiE/COQ5_MeTrFase"/>
</dbReference>
<keyword evidence="3 4" id="KW-0949">S-adenosyl-L-methionine</keyword>
<dbReference type="PROSITE" id="PS01183">
    <property type="entry name" value="UBIE_1"/>
    <property type="match status" value="1"/>
</dbReference>
<dbReference type="AlphaFoldDB" id="A0AAW9PVL4"/>
<evidence type="ECO:0000256" key="4">
    <source>
        <dbReference type="HAMAP-Rule" id="MF_01982"/>
    </source>
</evidence>
<evidence type="ECO:0000313" key="5">
    <source>
        <dbReference type="EMBL" id="MEE3715604.1"/>
    </source>
</evidence>
<reference evidence="5" key="1">
    <citation type="submission" date="2024-01" db="EMBL/GenBank/DDBJ databases">
        <title>Bank of Algae and Cyanobacteria of the Azores (BACA) strain genomes.</title>
        <authorList>
            <person name="Luz R."/>
            <person name="Cordeiro R."/>
            <person name="Fonseca A."/>
            <person name="Goncalves V."/>
        </authorList>
    </citation>
    <scope>NUCLEOTIDE SEQUENCE</scope>
    <source>
        <strain evidence="5">BACA0141</strain>
    </source>
</reference>